<dbReference type="Gene3D" id="3.40.50.300">
    <property type="entry name" value="P-loop containing nucleotide triphosphate hydrolases"/>
    <property type="match status" value="1"/>
</dbReference>
<dbReference type="SMART" id="SM00174">
    <property type="entry name" value="RHO"/>
    <property type="match status" value="1"/>
</dbReference>
<gene>
    <name evidence="3" type="ORF">M9Y10_023524</name>
</gene>
<dbReference type="PANTHER" id="PTHR47978">
    <property type="match status" value="1"/>
</dbReference>
<dbReference type="PROSITE" id="PS51419">
    <property type="entry name" value="RAB"/>
    <property type="match status" value="1"/>
</dbReference>
<dbReference type="NCBIfam" id="TIGR00231">
    <property type="entry name" value="small_GTP"/>
    <property type="match status" value="1"/>
</dbReference>
<dbReference type="SMART" id="SM00176">
    <property type="entry name" value="RAN"/>
    <property type="match status" value="1"/>
</dbReference>
<accession>A0ABR2KX93</accession>
<sequence length="212" mass="24047">MEEKPAPIEIKIVLAGESSVGKTCVVERVLKNEFVDDQSSTLGALYSTLESEIDGKNVIYQIWDTAGQENYRGITPMYFNGSHAVLCVFSVTDRESFDAVDGWVESINQRSSKQLIIFFIGNKIDLTDERQVSKEEGIQKAKNYRAFYYEVSAKTGEGFDRLLYCIGKEFLIQKEQKQNNINANENDDRNLQKKDNSDDEDSSENHPCCLIS</sequence>
<dbReference type="PROSITE" id="PS51421">
    <property type="entry name" value="RAS"/>
    <property type="match status" value="1"/>
</dbReference>
<dbReference type="InterPro" id="IPR027417">
    <property type="entry name" value="P-loop_NTPase"/>
</dbReference>
<comment type="caution">
    <text evidence="3">The sequence shown here is derived from an EMBL/GenBank/DDBJ whole genome shotgun (WGS) entry which is preliminary data.</text>
</comment>
<keyword evidence="4" id="KW-1185">Reference proteome</keyword>
<dbReference type="PROSITE" id="PS51420">
    <property type="entry name" value="RHO"/>
    <property type="match status" value="1"/>
</dbReference>
<evidence type="ECO:0008006" key="5">
    <source>
        <dbReference type="Google" id="ProtNLM"/>
    </source>
</evidence>
<dbReference type="SMART" id="SM00175">
    <property type="entry name" value="RAB"/>
    <property type="match status" value="1"/>
</dbReference>
<dbReference type="CDD" id="cd00154">
    <property type="entry name" value="Rab"/>
    <property type="match status" value="1"/>
</dbReference>
<evidence type="ECO:0000256" key="2">
    <source>
        <dbReference type="SAM" id="MobiDB-lite"/>
    </source>
</evidence>
<evidence type="ECO:0000256" key="1">
    <source>
        <dbReference type="ARBA" id="ARBA00022741"/>
    </source>
</evidence>
<dbReference type="PRINTS" id="PR00449">
    <property type="entry name" value="RASTRNSFRMNG"/>
</dbReference>
<dbReference type="Pfam" id="PF00071">
    <property type="entry name" value="Ras"/>
    <property type="match status" value="1"/>
</dbReference>
<dbReference type="InterPro" id="IPR005225">
    <property type="entry name" value="Small_GTP-bd"/>
</dbReference>
<dbReference type="InterPro" id="IPR001806">
    <property type="entry name" value="Small_GTPase"/>
</dbReference>
<proteinExistence type="predicted"/>
<name>A0ABR2KX93_9EUKA</name>
<dbReference type="SUPFAM" id="SSF52540">
    <property type="entry name" value="P-loop containing nucleoside triphosphate hydrolases"/>
    <property type="match status" value="1"/>
</dbReference>
<keyword evidence="1" id="KW-0547">Nucleotide-binding</keyword>
<dbReference type="EMBL" id="JAPFFF010000003">
    <property type="protein sequence ID" value="KAK8895082.1"/>
    <property type="molecule type" value="Genomic_DNA"/>
</dbReference>
<organism evidence="3 4">
    <name type="scientific">Tritrichomonas musculus</name>
    <dbReference type="NCBI Taxonomy" id="1915356"/>
    <lineage>
        <taxon>Eukaryota</taxon>
        <taxon>Metamonada</taxon>
        <taxon>Parabasalia</taxon>
        <taxon>Tritrichomonadida</taxon>
        <taxon>Tritrichomonadidae</taxon>
        <taxon>Tritrichomonas</taxon>
    </lineage>
</organism>
<protein>
    <recommendedName>
        <fullName evidence="5">Small GTP-binding protein</fullName>
    </recommendedName>
</protein>
<evidence type="ECO:0000313" key="4">
    <source>
        <dbReference type="Proteomes" id="UP001470230"/>
    </source>
</evidence>
<feature type="compositionally biased region" description="Basic and acidic residues" evidence="2">
    <location>
        <begin position="186"/>
        <end position="196"/>
    </location>
</feature>
<dbReference type="SMART" id="SM00177">
    <property type="entry name" value="ARF"/>
    <property type="match status" value="1"/>
</dbReference>
<dbReference type="Proteomes" id="UP001470230">
    <property type="component" value="Unassembled WGS sequence"/>
</dbReference>
<dbReference type="SMART" id="SM00173">
    <property type="entry name" value="RAS"/>
    <property type="match status" value="1"/>
</dbReference>
<feature type="region of interest" description="Disordered" evidence="2">
    <location>
        <begin position="181"/>
        <end position="212"/>
    </location>
</feature>
<evidence type="ECO:0000313" key="3">
    <source>
        <dbReference type="EMBL" id="KAK8895082.1"/>
    </source>
</evidence>
<reference evidence="3 4" key="1">
    <citation type="submission" date="2024-04" db="EMBL/GenBank/DDBJ databases">
        <title>Tritrichomonas musculus Genome.</title>
        <authorList>
            <person name="Alves-Ferreira E."/>
            <person name="Grigg M."/>
            <person name="Lorenzi H."/>
            <person name="Galac M."/>
        </authorList>
    </citation>
    <scope>NUCLEOTIDE SEQUENCE [LARGE SCALE GENOMIC DNA]</scope>
    <source>
        <strain evidence="3 4">EAF2021</strain>
    </source>
</reference>